<feature type="binding site" evidence="9 11">
    <location>
        <position position="113"/>
    </location>
    <ligand>
        <name>substrate</name>
    </ligand>
</feature>
<dbReference type="InterPro" id="IPR036343">
    <property type="entry name" value="GluRdtase_N_sf"/>
</dbReference>
<evidence type="ECO:0000259" key="16">
    <source>
        <dbReference type="Pfam" id="PF00745"/>
    </source>
</evidence>
<dbReference type="PIRSF" id="PIRSF000445">
    <property type="entry name" value="4pyrrol_synth_GluRdtase"/>
    <property type="match status" value="1"/>
</dbReference>
<keyword evidence="6 9" id="KW-0627">Porphyrin biosynthesis</keyword>
<dbReference type="Pfam" id="PF00745">
    <property type="entry name" value="GlutR_dimer"/>
    <property type="match status" value="1"/>
</dbReference>
<comment type="pathway">
    <text evidence="1 9 14">Porphyrin-containing compound metabolism; protoporphyrin-IX biosynthesis; 5-aminolevulinate from L-glutamyl-tRNA(Glu): step 1/2.</text>
</comment>
<evidence type="ECO:0000256" key="9">
    <source>
        <dbReference type="HAMAP-Rule" id="MF_00087"/>
    </source>
</evidence>
<feature type="site" description="Important for activity" evidence="9 13">
    <location>
        <position position="103"/>
    </location>
</feature>
<evidence type="ECO:0000256" key="2">
    <source>
        <dbReference type="ARBA" id="ARBA00005916"/>
    </source>
</evidence>
<dbReference type="SUPFAM" id="SSF51735">
    <property type="entry name" value="NAD(P)-binding Rossmann-fold domains"/>
    <property type="match status" value="1"/>
</dbReference>
<comment type="miscellaneous">
    <text evidence="9">During catalysis, the active site Cys acts as a nucleophile attacking the alpha-carbonyl group of tRNA-bound glutamate with the formation of a thioester intermediate between enzyme and glutamate, and the concomitant release of tRNA(Glu). The thioester intermediate is finally reduced by direct hydride transfer from NADPH, to form the product GSA.</text>
</comment>
<evidence type="ECO:0000256" key="13">
    <source>
        <dbReference type="PIRSR" id="PIRSR000445-4"/>
    </source>
</evidence>
<dbReference type="AlphaFoldDB" id="A0A1M4YMC4"/>
<dbReference type="InterPro" id="IPR015896">
    <property type="entry name" value="4pyrrol_synth_GluRdtase_dimer"/>
</dbReference>
<evidence type="ECO:0000256" key="3">
    <source>
        <dbReference type="ARBA" id="ARBA00012970"/>
    </source>
</evidence>
<dbReference type="InterPro" id="IPR018214">
    <property type="entry name" value="GluRdtase_CS"/>
</dbReference>
<evidence type="ECO:0000256" key="11">
    <source>
        <dbReference type="PIRSR" id="PIRSR000445-2"/>
    </source>
</evidence>
<dbReference type="STRING" id="1121256.SAMN02746089_01240"/>
<evidence type="ECO:0000256" key="10">
    <source>
        <dbReference type="PIRSR" id="PIRSR000445-1"/>
    </source>
</evidence>
<dbReference type="PROSITE" id="PS00747">
    <property type="entry name" value="GLUTR"/>
    <property type="match status" value="1"/>
</dbReference>
<feature type="domain" description="Tetrapyrrole biosynthesis glutamyl-tRNA reductase dimerisation" evidence="16">
    <location>
        <begin position="324"/>
        <end position="402"/>
    </location>
</feature>
<comment type="similarity">
    <text evidence="2 9 14">Belongs to the glutamyl-tRNA reductase family.</text>
</comment>
<name>A0A1M4YMC4_9THEO</name>
<dbReference type="HAMAP" id="MF_00087">
    <property type="entry name" value="Glu_tRNA_reductase"/>
    <property type="match status" value="1"/>
</dbReference>
<evidence type="ECO:0000256" key="6">
    <source>
        <dbReference type="ARBA" id="ARBA00023244"/>
    </source>
</evidence>
<dbReference type="RefSeq" id="WP_073342848.1">
    <property type="nucleotide sequence ID" value="NZ_FQVH01000011.1"/>
</dbReference>
<dbReference type="InterPro" id="IPR036453">
    <property type="entry name" value="GluRdtase_dimer_dom_sf"/>
</dbReference>
<dbReference type="GO" id="GO:0050661">
    <property type="term" value="F:NADP binding"/>
    <property type="evidence" value="ECO:0007669"/>
    <property type="project" value="InterPro"/>
</dbReference>
<evidence type="ECO:0000313" key="19">
    <source>
        <dbReference type="EMBL" id="SHF06930.1"/>
    </source>
</evidence>
<dbReference type="GO" id="GO:0019353">
    <property type="term" value="P:protoporphyrinogen IX biosynthetic process from glutamate"/>
    <property type="evidence" value="ECO:0007669"/>
    <property type="project" value="TreeGrafter"/>
</dbReference>
<dbReference type="Pfam" id="PF05201">
    <property type="entry name" value="GlutR_N"/>
    <property type="match status" value="1"/>
</dbReference>
<evidence type="ECO:0000256" key="14">
    <source>
        <dbReference type="RuleBase" id="RU000584"/>
    </source>
</evidence>
<comment type="domain">
    <text evidence="9">Possesses an unusual extended V-shaped dimeric structure with each monomer consisting of three distinct domains arranged along a curved 'spinal' alpha-helix. The N-terminal catalytic domain specifically recognizes the glutamate moiety of the substrate. The second domain is the NADPH-binding domain, and the third C-terminal domain is responsible for dimerization.</text>
</comment>
<dbReference type="SUPFAM" id="SSF69075">
    <property type="entry name" value="Glutamyl tRNA-reductase dimerization domain"/>
    <property type="match status" value="1"/>
</dbReference>
<evidence type="ECO:0000313" key="20">
    <source>
        <dbReference type="Proteomes" id="UP000184088"/>
    </source>
</evidence>
<dbReference type="InterPro" id="IPR006151">
    <property type="entry name" value="Shikm_DH/Glu-tRNA_Rdtase"/>
</dbReference>
<dbReference type="PANTHER" id="PTHR43013:SF1">
    <property type="entry name" value="GLUTAMYL-TRNA REDUCTASE"/>
    <property type="match status" value="1"/>
</dbReference>
<comment type="subunit">
    <text evidence="9">Homodimer.</text>
</comment>
<keyword evidence="5 9" id="KW-0560">Oxidoreductase</keyword>
<dbReference type="OrthoDB" id="110209at2"/>
<keyword evidence="15" id="KW-0175">Coiled coil</keyword>
<evidence type="ECO:0000256" key="7">
    <source>
        <dbReference type="ARBA" id="ARBA00047464"/>
    </source>
</evidence>
<dbReference type="PANTHER" id="PTHR43013">
    <property type="entry name" value="GLUTAMYL-TRNA REDUCTASE"/>
    <property type="match status" value="1"/>
</dbReference>
<proteinExistence type="inferred from homology"/>
<feature type="active site" description="Nucleophile" evidence="9 10">
    <location>
        <position position="57"/>
    </location>
</feature>
<evidence type="ECO:0000256" key="12">
    <source>
        <dbReference type="PIRSR" id="PIRSR000445-3"/>
    </source>
</evidence>
<sequence>MKLSNLKVIGIDQNTPIDIREKVAFNKNNINDALKQIIQIKGRNEASIDEVVILSTCNRTEIYTYAESGEIDLSFFLCRYFDVDPGYIERYIYRYNGIDAIRHLFRVACGLESMVVGEEQILGQVKDAYEKAQRAGTVHKVLSRLFLDGIALGKNARTITGIADIPLSVSYIAVKFIEETFEGKISDKSVFVIGAGEMGKIVIKNLIAKGVQRIYVTNRTHKRTVDLMLEFPQVIAVNYEDKYNAMANCDIVVSATDAPHYTVNYDKFKEVYKGNRICMIDIALPRDIDPRIAELPGVSLYTIDDLKGVSHENNLKRRELIKDIEQMVDEAVERYVRWFKQQELVPAIKEIDEFAKKVCEAEYNRLKNKVSLSEDDMERIKIALHRVASKMANRHIKYIKEHGGV</sequence>
<feature type="binding site" evidence="9 11">
    <location>
        <position position="124"/>
    </location>
    <ligand>
        <name>substrate</name>
    </ligand>
</feature>
<dbReference type="UniPathway" id="UPA00251">
    <property type="reaction ID" value="UER00316"/>
</dbReference>
<evidence type="ECO:0000259" key="18">
    <source>
        <dbReference type="Pfam" id="PF05201"/>
    </source>
</evidence>
<dbReference type="FunFam" id="3.30.460.30:FF:000001">
    <property type="entry name" value="Glutamyl-tRNA reductase"/>
    <property type="match status" value="1"/>
</dbReference>
<dbReference type="Gene3D" id="3.30.460.30">
    <property type="entry name" value="Glutamyl-tRNA reductase, N-terminal domain"/>
    <property type="match status" value="1"/>
</dbReference>
<organism evidence="19 20">
    <name type="scientific">Caldanaerobius fijiensis DSM 17918</name>
    <dbReference type="NCBI Taxonomy" id="1121256"/>
    <lineage>
        <taxon>Bacteria</taxon>
        <taxon>Bacillati</taxon>
        <taxon>Bacillota</taxon>
        <taxon>Clostridia</taxon>
        <taxon>Thermoanaerobacterales</taxon>
        <taxon>Thermoanaerobacteraceae</taxon>
        <taxon>Caldanaerobius</taxon>
    </lineage>
</organism>
<evidence type="ECO:0000256" key="15">
    <source>
        <dbReference type="SAM" id="Coils"/>
    </source>
</evidence>
<evidence type="ECO:0000256" key="5">
    <source>
        <dbReference type="ARBA" id="ARBA00023002"/>
    </source>
</evidence>
<feature type="binding site" evidence="9 11">
    <location>
        <begin position="118"/>
        <end position="120"/>
    </location>
    <ligand>
        <name>substrate</name>
    </ligand>
</feature>
<evidence type="ECO:0000256" key="4">
    <source>
        <dbReference type="ARBA" id="ARBA00022857"/>
    </source>
</evidence>
<feature type="domain" description="Glutamyl-tRNA reductase N-terminal" evidence="18">
    <location>
        <begin position="13"/>
        <end position="160"/>
    </location>
</feature>
<dbReference type="Gene3D" id="3.40.50.720">
    <property type="entry name" value="NAD(P)-binding Rossmann-like Domain"/>
    <property type="match status" value="1"/>
</dbReference>
<dbReference type="Proteomes" id="UP000184088">
    <property type="component" value="Unassembled WGS sequence"/>
</dbReference>
<gene>
    <name evidence="9" type="primary">hemA</name>
    <name evidence="19" type="ORF">SAMN02746089_01240</name>
</gene>
<feature type="coiled-coil region" evidence="15">
    <location>
        <begin position="356"/>
        <end position="383"/>
    </location>
</feature>
<evidence type="ECO:0000259" key="17">
    <source>
        <dbReference type="Pfam" id="PF01488"/>
    </source>
</evidence>
<dbReference type="EC" id="1.2.1.70" evidence="3 9"/>
<dbReference type="SUPFAM" id="SSF69742">
    <property type="entry name" value="Glutamyl tRNA-reductase catalytic, N-terminal domain"/>
    <property type="match status" value="1"/>
</dbReference>
<dbReference type="GO" id="GO:0008883">
    <property type="term" value="F:glutamyl-tRNA reductase activity"/>
    <property type="evidence" value="ECO:0007669"/>
    <property type="project" value="UniProtKB-UniRule"/>
</dbReference>
<keyword evidence="4 9" id="KW-0521">NADP</keyword>
<keyword evidence="20" id="KW-1185">Reference proteome</keyword>
<accession>A0A1M4YMC4</accession>
<comment type="function">
    <text evidence="9">Catalyzes the NADPH-dependent reduction of glutamyl-tRNA(Glu) to glutamate 1-semialdehyde (GSA).</text>
</comment>
<feature type="binding site" evidence="9 11">
    <location>
        <begin position="56"/>
        <end position="59"/>
    </location>
    <ligand>
        <name>substrate</name>
    </ligand>
</feature>
<feature type="binding site" evidence="9 12">
    <location>
        <begin position="194"/>
        <end position="199"/>
    </location>
    <ligand>
        <name>NADP(+)</name>
        <dbReference type="ChEBI" id="CHEBI:58349"/>
    </ligand>
</feature>
<dbReference type="CDD" id="cd05213">
    <property type="entry name" value="NAD_bind_Glutamyl_tRNA_reduct"/>
    <property type="match status" value="1"/>
</dbReference>
<dbReference type="EMBL" id="FQVH01000011">
    <property type="protein sequence ID" value="SHF06930.1"/>
    <property type="molecule type" value="Genomic_DNA"/>
</dbReference>
<dbReference type="InterPro" id="IPR036291">
    <property type="entry name" value="NAD(P)-bd_dom_sf"/>
</dbReference>
<protein>
    <recommendedName>
        <fullName evidence="8 9">Glutamyl-tRNA reductase</fullName>
        <shortName evidence="9">GluTR</shortName>
        <ecNumber evidence="3 9">1.2.1.70</ecNumber>
    </recommendedName>
</protein>
<evidence type="ECO:0000256" key="1">
    <source>
        <dbReference type="ARBA" id="ARBA00005059"/>
    </source>
</evidence>
<comment type="catalytic activity">
    <reaction evidence="7 9 14">
        <text>(S)-4-amino-5-oxopentanoate + tRNA(Glu) + NADP(+) = L-glutamyl-tRNA(Glu) + NADPH + H(+)</text>
        <dbReference type="Rhea" id="RHEA:12344"/>
        <dbReference type="Rhea" id="RHEA-COMP:9663"/>
        <dbReference type="Rhea" id="RHEA-COMP:9680"/>
        <dbReference type="ChEBI" id="CHEBI:15378"/>
        <dbReference type="ChEBI" id="CHEBI:57501"/>
        <dbReference type="ChEBI" id="CHEBI:57783"/>
        <dbReference type="ChEBI" id="CHEBI:58349"/>
        <dbReference type="ChEBI" id="CHEBI:78442"/>
        <dbReference type="ChEBI" id="CHEBI:78520"/>
        <dbReference type="EC" id="1.2.1.70"/>
    </reaction>
</comment>
<evidence type="ECO:0000256" key="8">
    <source>
        <dbReference type="ARBA" id="ARBA00068659"/>
    </source>
</evidence>
<dbReference type="InterPro" id="IPR015895">
    <property type="entry name" value="4pyrrol_synth_GluRdtase_N"/>
</dbReference>
<reference evidence="19 20" key="1">
    <citation type="submission" date="2016-11" db="EMBL/GenBank/DDBJ databases">
        <authorList>
            <person name="Jaros S."/>
            <person name="Januszkiewicz K."/>
            <person name="Wedrychowicz H."/>
        </authorList>
    </citation>
    <scope>NUCLEOTIDE SEQUENCE [LARGE SCALE GENOMIC DNA]</scope>
    <source>
        <strain evidence="19 20">DSM 17918</strain>
    </source>
</reference>
<dbReference type="InterPro" id="IPR000343">
    <property type="entry name" value="4pyrrol_synth_GluRdtase"/>
</dbReference>
<dbReference type="FunFam" id="3.40.50.720:FF:000031">
    <property type="entry name" value="Glutamyl-tRNA reductase"/>
    <property type="match status" value="1"/>
</dbReference>
<feature type="domain" description="Quinate/shikimate 5-dehydrogenase/glutamyl-tRNA reductase" evidence="17">
    <location>
        <begin position="179"/>
        <end position="309"/>
    </location>
</feature>
<dbReference type="Pfam" id="PF01488">
    <property type="entry name" value="Shikimate_DH"/>
    <property type="match status" value="1"/>
</dbReference>
<dbReference type="NCBIfam" id="TIGR01035">
    <property type="entry name" value="hemA"/>
    <property type="match status" value="1"/>
</dbReference>